<evidence type="ECO:0000313" key="2">
    <source>
        <dbReference type="Proteomes" id="UP000594263"/>
    </source>
</evidence>
<keyword evidence="2" id="KW-1185">Reference proteome</keyword>
<dbReference type="Proteomes" id="UP000594263">
    <property type="component" value="Unplaced"/>
</dbReference>
<dbReference type="AlphaFoldDB" id="A0A7N0TH34"/>
<dbReference type="Gramene" id="Kaladp0037s0232.1.v1.1">
    <property type="protein sequence ID" value="Kaladp0037s0232.1.v1.1"/>
    <property type="gene ID" value="Kaladp0037s0232.v1.1"/>
</dbReference>
<organism evidence="1 2">
    <name type="scientific">Kalanchoe fedtschenkoi</name>
    <name type="common">Lavender scallops</name>
    <name type="synonym">South American air plant</name>
    <dbReference type="NCBI Taxonomy" id="63787"/>
    <lineage>
        <taxon>Eukaryota</taxon>
        <taxon>Viridiplantae</taxon>
        <taxon>Streptophyta</taxon>
        <taxon>Embryophyta</taxon>
        <taxon>Tracheophyta</taxon>
        <taxon>Spermatophyta</taxon>
        <taxon>Magnoliopsida</taxon>
        <taxon>eudicotyledons</taxon>
        <taxon>Gunneridae</taxon>
        <taxon>Pentapetalae</taxon>
        <taxon>Saxifragales</taxon>
        <taxon>Crassulaceae</taxon>
        <taxon>Kalanchoe</taxon>
    </lineage>
</organism>
<proteinExistence type="predicted"/>
<evidence type="ECO:0000313" key="1">
    <source>
        <dbReference type="EnsemblPlants" id="Kaladp0037s0232.1.v1.1"/>
    </source>
</evidence>
<sequence>MKDLKFFCPLLSSLNGTHKQCLFFLLNHPLHSSSHSVAVLYRSHRTVVTSSTESAYLLPPYQLLSANCTIAPFRPPILSHRITLQSAQFGSHWNLLI</sequence>
<protein>
    <submittedName>
        <fullName evidence="1">Uncharacterized protein</fullName>
    </submittedName>
</protein>
<dbReference type="EnsemblPlants" id="Kaladp0037s0232.1.v1.1">
    <property type="protein sequence ID" value="Kaladp0037s0232.1.v1.1"/>
    <property type="gene ID" value="Kaladp0037s0232.v1.1"/>
</dbReference>
<accession>A0A7N0TH34</accession>
<reference evidence="1" key="1">
    <citation type="submission" date="2021-01" db="UniProtKB">
        <authorList>
            <consortium name="EnsemblPlants"/>
        </authorList>
    </citation>
    <scope>IDENTIFICATION</scope>
</reference>
<name>A0A7N0TH34_KALFE</name>